<name>A0A058ZNC5_9RHOB</name>
<dbReference type="STRING" id="1461693.ATO10_00145"/>
<protein>
    <recommendedName>
        <fullName evidence="3">TetR family transcriptional regulator</fullName>
    </recommendedName>
</protein>
<keyword evidence="2" id="KW-1185">Reference proteome</keyword>
<organism evidence="1 2">
    <name type="scientific">Actibacterium atlanticum</name>
    <dbReference type="NCBI Taxonomy" id="1461693"/>
    <lineage>
        <taxon>Bacteria</taxon>
        <taxon>Pseudomonadati</taxon>
        <taxon>Pseudomonadota</taxon>
        <taxon>Alphaproteobacteria</taxon>
        <taxon>Rhodobacterales</taxon>
        <taxon>Roseobacteraceae</taxon>
        <taxon>Actibacterium</taxon>
    </lineage>
</organism>
<evidence type="ECO:0000313" key="1">
    <source>
        <dbReference type="EMBL" id="KCV83124.1"/>
    </source>
</evidence>
<dbReference type="AlphaFoldDB" id="A0A058ZNC5"/>
<evidence type="ECO:0000313" key="2">
    <source>
        <dbReference type="Proteomes" id="UP000024836"/>
    </source>
</evidence>
<evidence type="ECO:0008006" key="3">
    <source>
        <dbReference type="Google" id="ProtNLM"/>
    </source>
</evidence>
<reference evidence="1 2" key="1">
    <citation type="submission" date="2013-04" db="EMBL/GenBank/DDBJ databases">
        <title>Shimia sp. 22II-S11-Z10 Genome Sequencing.</title>
        <authorList>
            <person name="Lai Q."/>
            <person name="Li G."/>
            <person name="Shao Z."/>
        </authorList>
    </citation>
    <scope>NUCLEOTIDE SEQUENCE [LARGE SCALE GENOMIC DNA]</scope>
    <source>
        <strain evidence="2">22II-S11-Z10</strain>
    </source>
</reference>
<accession>A0A058ZNC5</accession>
<sequence>MFDGPASEQTAQHKAMFDDIISALMPDARAYGLPGRQALVWQIEAKMAHAVLMQRATFSTDPRAKERAQQAAQMRLSQCQGILLGA</sequence>
<comment type="caution">
    <text evidence="1">The sequence shown here is derived from an EMBL/GenBank/DDBJ whole genome shotgun (WGS) entry which is preliminary data.</text>
</comment>
<gene>
    <name evidence="1" type="ORF">ATO10_00145</name>
</gene>
<dbReference type="Proteomes" id="UP000024836">
    <property type="component" value="Unassembled WGS sequence"/>
</dbReference>
<dbReference type="EMBL" id="AQQY01000001">
    <property type="protein sequence ID" value="KCV83124.1"/>
    <property type="molecule type" value="Genomic_DNA"/>
</dbReference>
<proteinExistence type="predicted"/>